<evidence type="ECO:0000313" key="5">
    <source>
        <dbReference type="EMBL" id="RDZ26924.1"/>
    </source>
</evidence>
<dbReference type="PANTHER" id="PTHR34408">
    <property type="entry name" value="FAMILY PROTEIN, PUTATIVE-RELATED"/>
    <property type="match status" value="1"/>
</dbReference>
<dbReference type="GO" id="GO:0004568">
    <property type="term" value="F:chitinase activity"/>
    <property type="evidence" value="ECO:0007669"/>
    <property type="project" value="InterPro"/>
</dbReference>
<proteinExistence type="predicted"/>
<evidence type="ECO:0000259" key="3">
    <source>
        <dbReference type="Pfam" id="PF01471"/>
    </source>
</evidence>
<dbReference type="GO" id="GO:0006032">
    <property type="term" value="P:chitin catabolic process"/>
    <property type="evidence" value="ECO:0007669"/>
    <property type="project" value="InterPro"/>
</dbReference>
<dbReference type="InterPro" id="IPR000726">
    <property type="entry name" value="Glyco_hydro_19_cat"/>
</dbReference>
<feature type="domain" description="Peptidoglycan binding-like" evidence="3">
    <location>
        <begin position="226"/>
        <end position="287"/>
    </location>
</feature>
<dbReference type="InterPro" id="IPR002477">
    <property type="entry name" value="Peptidoglycan-bd-like"/>
</dbReference>
<feature type="domain" description="X-Tfes XVIPCD" evidence="4">
    <location>
        <begin position="323"/>
        <end position="369"/>
    </location>
</feature>
<dbReference type="RefSeq" id="WP_115859302.1">
    <property type="nucleotide sequence ID" value="NZ_QTSU01000002.1"/>
</dbReference>
<dbReference type="InterPro" id="IPR036365">
    <property type="entry name" value="PGBD-like_sf"/>
</dbReference>
<dbReference type="OrthoDB" id="1491023at2"/>
<protein>
    <submittedName>
        <fullName evidence="5">Lytic enzyme</fullName>
    </submittedName>
</protein>
<accession>A0A371JZ70</accession>
<dbReference type="GO" id="GO:0016998">
    <property type="term" value="P:cell wall macromolecule catabolic process"/>
    <property type="evidence" value="ECO:0007669"/>
    <property type="project" value="InterPro"/>
</dbReference>
<dbReference type="Proteomes" id="UP000264492">
    <property type="component" value="Unassembled WGS sequence"/>
</dbReference>
<gene>
    <name evidence="5" type="ORF">DX914_11655</name>
</gene>
<evidence type="ECO:0000259" key="2">
    <source>
        <dbReference type="Pfam" id="PF00182"/>
    </source>
</evidence>
<dbReference type="InterPro" id="IPR046519">
    <property type="entry name" value="X-Tfes_XVIPCD"/>
</dbReference>
<dbReference type="EMBL" id="QTSU01000002">
    <property type="protein sequence ID" value="RDZ26924.1"/>
    <property type="molecule type" value="Genomic_DNA"/>
</dbReference>
<sequence>MPTENEIEMLRAARVAGITTREEMANFMAQLGHESGGFAQMEEGFRYTQGLQQIPVDYAHREGDAALETARRRALGGQPEELARLMYGGRMGNDDAGDGYLYRGRGYTQLTGEGNYRDAGRALGLDLVSNPEQAAERDTAQRIALWYWEQRVPQAQRDDVSAATEAINGGTNGLADRLDRYDAWHALLTPEFITELDAGRVQAGAGVQPAAGRPAMEDGALRRLERGPEVGELQGKLRELDVRDDSNRRVTDSDRFDASTEQAVRRFQEQNDLAVTGRADPSTLQAIDRAVERQRQQNEPATTPVRDQGEAHQAPTRSMLQLDDPLHPNHGMYAKLLATVSERDVALGRTPDQLSAQLSGGLTVDARARTGGNRVRPVQRRRQPGLYGR</sequence>
<dbReference type="InterPro" id="IPR052354">
    <property type="entry name" value="Cell_Wall_Dynamics_Protein"/>
</dbReference>
<dbReference type="Pfam" id="PF20410">
    <property type="entry name" value="X-Tfes_XVIPCD"/>
    <property type="match status" value="1"/>
</dbReference>
<name>A0A371JZ70_9GAMM</name>
<organism evidence="5 6">
    <name type="scientific">Lysobacter silvisoli</name>
    <dbReference type="NCBI Taxonomy" id="2293254"/>
    <lineage>
        <taxon>Bacteria</taxon>
        <taxon>Pseudomonadati</taxon>
        <taxon>Pseudomonadota</taxon>
        <taxon>Gammaproteobacteria</taxon>
        <taxon>Lysobacterales</taxon>
        <taxon>Lysobacteraceae</taxon>
        <taxon>Lysobacter</taxon>
    </lineage>
</organism>
<comment type="caution">
    <text evidence="5">The sequence shown here is derived from an EMBL/GenBank/DDBJ whole genome shotgun (WGS) entry which is preliminary data.</text>
</comment>
<dbReference type="SUPFAM" id="SSF53955">
    <property type="entry name" value="Lysozyme-like"/>
    <property type="match status" value="1"/>
</dbReference>
<evidence type="ECO:0000313" key="6">
    <source>
        <dbReference type="Proteomes" id="UP000264492"/>
    </source>
</evidence>
<dbReference type="AlphaFoldDB" id="A0A371JZ70"/>
<dbReference type="Pfam" id="PF01471">
    <property type="entry name" value="PG_binding_1"/>
    <property type="match status" value="1"/>
</dbReference>
<dbReference type="Gene3D" id="1.10.530.10">
    <property type="match status" value="1"/>
</dbReference>
<dbReference type="PANTHER" id="PTHR34408:SF1">
    <property type="entry name" value="GLYCOSYL HYDROLASE FAMILY 19 DOMAIN-CONTAINING PROTEIN HI_1415"/>
    <property type="match status" value="1"/>
</dbReference>
<dbReference type="InterPro" id="IPR036366">
    <property type="entry name" value="PGBDSf"/>
</dbReference>
<reference evidence="5 6" key="1">
    <citation type="submission" date="2018-08" db="EMBL/GenBank/DDBJ databases">
        <title>Lysobacter sp. zong2l5, whole genome shotgun sequence.</title>
        <authorList>
            <person name="Zhang X."/>
            <person name="Feng G."/>
            <person name="Zhu H."/>
        </authorList>
    </citation>
    <scope>NUCLEOTIDE SEQUENCE [LARGE SCALE GENOMIC DNA]</scope>
    <source>
        <strain evidence="6">zong2l5</strain>
    </source>
</reference>
<evidence type="ECO:0000256" key="1">
    <source>
        <dbReference type="SAM" id="MobiDB-lite"/>
    </source>
</evidence>
<feature type="domain" description="Glycoside hydrolase family 19 catalytic" evidence="2">
    <location>
        <begin position="99"/>
        <end position="150"/>
    </location>
</feature>
<dbReference type="InterPro" id="IPR023346">
    <property type="entry name" value="Lysozyme-like_dom_sf"/>
</dbReference>
<evidence type="ECO:0000259" key="4">
    <source>
        <dbReference type="Pfam" id="PF20410"/>
    </source>
</evidence>
<keyword evidence="6" id="KW-1185">Reference proteome</keyword>
<dbReference type="SUPFAM" id="SSF47090">
    <property type="entry name" value="PGBD-like"/>
    <property type="match status" value="1"/>
</dbReference>
<feature type="region of interest" description="Disordered" evidence="1">
    <location>
        <begin position="293"/>
        <end position="316"/>
    </location>
</feature>
<dbReference type="Pfam" id="PF00182">
    <property type="entry name" value="Glyco_hydro_19"/>
    <property type="match status" value="1"/>
</dbReference>
<dbReference type="Gene3D" id="1.10.101.10">
    <property type="entry name" value="PGBD-like superfamily/PGBD"/>
    <property type="match status" value="1"/>
</dbReference>